<gene>
    <name evidence="3" type="ORF">Q31a_11900</name>
</gene>
<keyword evidence="1" id="KW-0812">Transmembrane</keyword>
<keyword evidence="1" id="KW-0472">Membrane</keyword>
<accession>A0A518G2R1</accession>
<protein>
    <recommendedName>
        <fullName evidence="2">YcxB-like C-terminal domain-containing protein</fullName>
    </recommendedName>
</protein>
<evidence type="ECO:0000256" key="1">
    <source>
        <dbReference type="SAM" id="Phobius"/>
    </source>
</evidence>
<feature type="transmembrane region" description="Helical" evidence="1">
    <location>
        <begin position="32"/>
        <end position="51"/>
    </location>
</feature>
<dbReference type="AlphaFoldDB" id="A0A518G2R1"/>
<organism evidence="3 4">
    <name type="scientific">Aureliella helgolandensis</name>
    <dbReference type="NCBI Taxonomy" id="2527968"/>
    <lineage>
        <taxon>Bacteria</taxon>
        <taxon>Pseudomonadati</taxon>
        <taxon>Planctomycetota</taxon>
        <taxon>Planctomycetia</taxon>
        <taxon>Pirellulales</taxon>
        <taxon>Pirellulaceae</taxon>
        <taxon>Aureliella</taxon>
    </lineage>
</organism>
<sequence>MTEEIRVSYRLSLSEFMRACEAHWRAQRQGTVSNAIAGALALATGIGLWFFNWFWLALTLAILGCALLGLIGIRQVLWRKAFRDARKYHGEISVSFSNDGVHVETLEGKSDLNWGFFSWYLDTPEHVLLYMTKRTFSVIPRSAFSETRTEDAFRLLVTSKLPVIR</sequence>
<feature type="transmembrane region" description="Helical" evidence="1">
    <location>
        <begin position="57"/>
        <end position="77"/>
    </location>
</feature>
<keyword evidence="4" id="KW-1185">Reference proteome</keyword>
<dbReference type="RefSeq" id="WP_145075160.1">
    <property type="nucleotide sequence ID" value="NZ_CP036298.1"/>
</dbReference>
<dbReference type="Pfam" id="PF14317">
    <property type="entry name" value="YcxB"/>
    <property type="match status" value="1"/>
</dbReference>
<reference evidence="3 4" key="1">
    <citation type="submission" date="2019-02" db="EMBL/GenBank/DDBJ databases">
        <title>Deep-cultivation of Planctomycetes and their phenomic and genomic characterization uncovers novel biology.</title>
        <authorList>
            <person name="Wiegand S."/>
            <person name="Jogler M."/>
            <person name="Boedeker C."/>
            <person name="Pinto D."/>
            <person name="Vollmers J."/>
            <person name="Rivas-Marin E."/>
            <person name="Kohn T."/>
            <person name="Peeters S.H."/>
            <person name="Heuer A."/>
            <person name="Rast P."/>
            <person name="Oberbeckmann S."/>
            <person name="Bunk B."/>
            <person name="Jeske O."/>
            <person name="Meyerdierks A."/>
            <person name="Storesund J.E."/>
            <person name="Kallscheuer N."/>
            <person name="Luecker S."/>
            <person name="Lage O.M."/>
            <person name="Pohl T."/>
            <person name="Merkel B.J."/>
            <person name="Hornburger P."/>
            <person name="Mueller R.-W."/>
            <person name="Bruemmer F."/>
            <person name="Labrenz M."/>
            <person name="Spormann A.M."/>
            <person name="Op den Camp H."/>
            <person name="Overmann J."/>
            <person name="Amann R."/>
            <person name="Jetten M.S.M."/>
            <person name="Mascher T."/>
            <person name="Medema M.H."/>
            <person name="Devos D.P."/>
            <person name="Kaster A.-K."/>
            <person name="Ovreas L."/>
            <person name="Rohde M."/>
            <person name="Galperin M.Y."/>
            <person name="Jogler C."/>
        </authorList>
    </citation>
    <scope>NUCLEOTIDE SEQUENCE [LARGE SCALE GENOMIC DNA]</scope>
    <source>
        <strain evidence="3 4">Q31a</strain>
    </source>
</reference>
<dbReference type="InterPro" id="IPR025588">
    <property type="entry name" value="YcxB-like_C"/>
</dbReference>
<dbReference type="EMBL" id="CP036298">
    <property type="protein sequence ID" value="QDV22897.1"/>
    <property type="molecule type" value="Genomic_DNA"/>
</dbReference>
<evidence type="ECO:0000313" key="3">
    <source>
        <dbReference type="EMBL" id="QDV22897.1"/>
    </source>
</evidence>
<dbReference type="KEGG" id="ahel:Q31a_11900"/>
<proteinExistence type="predicted"/>
<name>A0A518G2R1_9BACT</name>
<dbReference type="OrthoDB" id="7837042at2"/>
<dbReference type="Proteomes" id="UP000318017">
    <property type="component" value="Chromosome"/>
</dbReference>
<feature type="domain" description="YcxB-like C-terminal" evidence="2">
    <location>
        <begin position="96"/>
        <end position="150"/>
    </location>
</feature>
<keyword evidence="1" id="KW-1133">Transmembrane helix</keyword>
<evidence type="ECO:0000313" key="4">
    <source>
        <dbReference type="Proteomes" id="UP000318017"/>
    </source>
</evidence>
<evidence type="ECO:0000259" key="2">
    <source>
        <dbReference type="Pfam" id="PF14317"/>
    </source>
</evidence>